<evidence type="ECO:0000256" key="8">
    <source>
        <dbReference type="ARBA" id="ARBA00023326"/>
    </source>
</evidence>
<evidence type="ECO:0000256" key="1">
    <source>
        <dbReference type="ARBA" id="ARBA00000448"/>
    </source>
</evidence>
<organism evidence="11 12">
    <name type="scientific">Agarivorans gilvus</name>
    <dbReference type="NCBI Taxonomy" id="680279"/>
    <lineage>
        <taxon>Bacteria</taxon>
        <taxon>Pseudomonadati</taxon>
        <taxon>Pseudomonadota</taxon>
        <taxon>Gammaproteobacteria</taxon>
        <taxon>Alteromonadales</taxon>
        <taxon>Alteromonadaceae</taxon>
        <taxon>Agarivorans</taxon>
    </lineage>
</organism>
<keyword evidence="6" id="KW-0119">Carbohydrate metabolism</keyword>
<evidence type="ECO:0000256" key="7">
    <source>
        <dbReference type="ARBA" id="ARBA00023295"/>
    </source>
</evidence>
<dbReference type="EMBL" id="BMDY01000017">
    <property type="protein sequence ID" value="GGB12573.1"/>
    <property type="molecule type" value="Genomic_DNA"/>
</dbReference>
<dbReference type="SUPFAM" id="SSF51445">
    <property type="entry name" value="(Trans)glycosidases"/>
    <property type="match status" value="1"/>
</dbReference>
<keyword evidence="7 10" id="KW-0326">Glycosidase</keyword>
<dbReference type="InterPro" id="IPR017853">
    <property type="entry name" value="GH"/>
</dbReference>
<comment type="similarity">
    <text evidence="2 10">Belongs to the glycosyl hydrolase 1 family.</text>
</comment>
<evidence type="ECO:0000256" key="10">
    <source>
        <dbReference type="RuleBase" id="RU361175"/>
    </source>
</evidence>
<evidence type="ECO:0000313" key="12">
    <source>
        <dbReference type="Proteomes" id="UP000651977"/>
    </source>
</evidence>
<keyword evidence="4 10" id="KW-0378">Hydrolase</keyword>
<keyword evidence="12" id="KW-1185">Reference proteome</keyword>
<evidence type="ECO:0000256" key="9">
    <source>
        <dbReference type="PROSITE-ProRule" id="PRU10055"/>
    </source>
</evidence>
<dbReference type="Pfam" id="PF00232">
    <property type="entry name" value="Glyco_hydro_1"/>
    <property type="match status" value="1"/>
</dbReference>
<evidence type="ECO:0000256" key="4">
    <source>
        <dbReference type="ARBA" id="ARBA00022801"/>
    </source>
</evidence>
<dbReference type="RefSeq" id="WP_055733167.1">
    <property type="nucleotide sequence ID" value="NZ_BMDY01000017.1"/>
</dbReference>
<dbReference type="Proteomes" id="UP000651977">
    <property type="component" value="Unassembled WGS sequence"/>
</dbReference>
<evidence type="ECO:0000256" key="6">
    <source>
        <dbReference type="ARBA" id="ARBA00023277"/>
    </source>
</evidence>
<accession>A0ABQ1I641</accession>
<dbReference type="InterPro" id="IPR033132">
    <property type="entry name" value="GH_1_N_CS"/>
</dbReference>
<dbReference type="PROSITE" id="PS00572">
    <property type="entry name" value="GLYCOSYL_HYDROL_F1_1"/>
    <property type="match status" value="1"/>
</dbReference>
<sequence>MSFAFPESSPFRHSDFIFGVATASFQIEGANQEDGRCESIWDRFCATPGKVANGDDGSVACDHYHRWEQDLELIAELGVDAYRLSIAWPRIMPQEGQVNQKGVAFYQRLIAKLNSLGIKPFVTLYHWDLPQYLEDRGGWLNRETAYKFAEFADIMTQALGDEVYSYTTFNEPFCSAFLGYRFGDHAPGLKDDKWGFQAAHHLLLAHGLALPKMRENAPKAQHGIVLNFAPAYPADPSNPADVAAADFDEQQGIHWFIQPLVEGTYPEAIRQQQPLWWPTILPGDLELIQQPIDFLGINYYTRHVIKAGEHGPEHVRLEGVERTDMGWEVCPEAFTSLLTKLNQRYQLPPIYITENGMAGADKLENGQVIDQQRCDYYQSHLDAVAAAMAEGVELKGYFAWSLMDNFEWAFGYDKRFGLVYVDYASQQRVLKQSAKYFQSFLKQRKEG</sequence>
<proteinExistence type="inferred from homology"/>
<keyword evidence="8" id="KW-0624">Polysaccharide degradation</keyword>
<evidence type="ECO:0000313" key="11">
    <source>
        <dbReference type="EMBL" id="GGB12573.1"/>
    </source>
</evidence>
<keyword evidence="5" id="KW-0136">Cellulose degradation</keyword>
<protein>
    <recommendedName>
        <fullName evidence="3 10">Beta-glucosidase</fullName>
        <ecNumber evidence="3 10">3.2.1.21</ecNumber>
    </recommendedName>
</protein>
<evidence type="ECO:0000256" key="3">
    <source>
        <dbReference type="ARBA" id="ARBA00012744"/>
    </source>
</evidence>
<dbReference type="PRINTS" id="PR00131">
    <property type="entry name" value="GLHYDRLASE1"/>
</dbReference>
<comment type="catalytic activity">
    <reaction evidence="1 10">
        <text>Hydrolysis of terminal, non-reducing beta-D-glucosyl residues with release of beta-D-glucose.</text>
        <dbReference type="EC" id="3.2.1.21"/>
    </reaction>
</comment>
<evidence type="ECO:0000256" key="5">
    <source>
        <dbReference type="ARBA" id="ARBA00023001"/>
    </source>
</evidence>
<dbReference type="PANTHER" id="PTHR10353:SF36">
    <property type="entry name" value="LP05116P"/>
    <property type="match status" value="1"/>
</dbReference>
<dbReference type="Gene3D" id="3.20.20.80">
    <property type="entry name" value="Glycosidases"/>
    <property type="match status" value="1"/>
</dbReference>
<evidence type="ECO:0000256" key="2">
    <source>
        <dbReference type="ARBA" id="ARBA00010838"/>
    </source>
</evidence>
<dbReference type="InterPro" id="IPR018120">
    <property type="entry name" value="Glyco_hydro_1_AS"/>
</dbReference>
<feature type="active site" description="Nucleophile" evidence="9">
    <location>
        <position position="354"/>
    </location>
</feature>
<comment type="caution">
    <text evidence="11">The sequence shown here is derived from an EMBL/GenBank/DDBJ whole genome shotgun (WGS) entry which is preliminary data.</text>
</comment>
<dbReference type="InterPro" id="IPR001360">
    <property type="entry name" value="Glyco_hydro_1"/>
</dbReference>
<dbReference type="EC" id="3.2.1.21" evidence="3 10"/>
<dbReference type="PROSITE" id="PS00653">
    <property type="entry name" value="GLYCOSYL_HYDROL_F1_2"/>
    <property type="match status" value="1"/>
</dbReference>
<dbReference type="PANTHER" id="PTHR10353">
    <property type="entry name" value="GLYCOSYL HYDROLASE"/>
    <property type="match status" value="1"/>
</dbReference>
<name>A0ABQ1I641_9ALTE</name>
<dbReference type="NCBIfam" id="TIGR03356">
    <property type="entry name" value="BGL"/>
    <property type="match status" value="1"/>
</dbReference>
<dbReference type="InterPro" id="IPR017736">
    <property type="entry name" value="Glyco_hydro_1_beta-glucosidase"/>
</dbReference>
<reference evidence="12" key="1">
    <citation type="journal article" date="2019" name="Int. J. Syst. Evol. Microbiol.">
        <title>The Global Catalogue of Microorganisms (GCM) 10K type strain sequencing project: providing services to taxonomists for standard genome sequencing and annotation.</title>
        <authorList>
            <consortium name="The Broad Institute Genomics Platform"/>
            <consortium name="The Broad Institute Genome Sequencing Center for Infectious Disease"/>
            <person name="Wu L."/>
            <person name="Ma J."/>
        </authorList>
    </citation>
    <scope>NUCLEOTIDE SEQUENCE [LARGE SCALE GENOMIC DNA]</scope>
    <source>
        <strain evidence="12">CGMCC 1.10131</strain>
    </source>
</reference>
<gene>
    <name evidence="11" type="ORF">GCM10007414_27390</name>
</gene>